<organism evidence="1 2">
    <name type="scientific">Caerostris extrusa</name>
    <name type="common">Bark spider</name>
    <name type="synonym">Caerostris bankana</name>
    <dbReference type="NCBI Taxonomy" id="172846"/>
    <lineage>
        <taxon>Eukaryota</taxon>
        <taxon>Metazoa</taxon>
        <taxon>Ecdysozoa</taxon>
        <taxon>Arthropoda</taxon>
        <taxon>Chelicerata</taxon>
        <taxon>Arachnida</taxon>
        <taxon>Araneae</taxon>
        <taxon>Araneomorphae</taxon>
        <taxon>Entelegynae</taxon>
        <taxon>Araneoidea</taxon>
        <taxon>Araneidae</taxon>
        <taxon>Caerostris</taxon>
    </lineage>
</organism>
<comment type="caution">
    <text evidence="1">The sequence shown here is derived from an EMBL/GenBank/DDBJ whole genome shotgun (WGS) entry which is preliminary data.</text>
</comment>
<evidence type="ECO:0000313" key="1">
    <source>
        <dbReference type="EMBL" id="GIY93703.1"/>
    </source>
</evidence>
<gene>
    <name evidence="1" type="ORF">CEXT_339741</name>
</gene>
<dbReference type="AlphaFoldDB" id="A0AAV4XGA7"/>
<dbReference type="EMBL" id="BPLR01000295">
    <property type="protein sequence ID" value="GIY93703.1"/>
    <property type="molecule type" value="Genomic_DNA"/>
</dbReference>
<protein>
    <submittedName>
        <fullName evidence="1">Uncharacterized protein</fullName>
    </submittedName>
</protein>
<reference evidence="1 2" key="1">
    <citation type="submission" date="2021-06" db="EMBL/GenBank/DDBJ databases">
        <title>Caerostris extrusa draft genome.</title>
        <authorList>
            <person name="Kono N."/>
            <person name="Arakawa K."/>
        </authorList>
    </citation>
    <scope>NUCLEOTIDE SEQUENCE [LARGE SCALE GENOMIC DNA]</scope>
</reference>
<keyword evidence="2" id="KW-1185">Reference proteome</keyword>
<sequence length="87" mass="9892">MLSNSKKNILKKGEVFMTGKKPVSHNARPRIIGRVVLIHVVVFVWVDCCSRVGIVNVEYPSLCKELFICTLLVGRTLRNHCENTIRL</sequence>
<proteinExistence type="predicted"/>
<name>A0AAV4XGA7_CAEEX</name>
<evidence type="ECO:0000313" key="2">
    <source>
        <dbReference type="Proteomes" id="UP001054945"/>
    </source>
</evidence>
<accession>A0AAV4XGA7</accession>
<dbReference type="Proteomes" id="UP001054945">
    <property type="component" value="Unassembled WGS sequence"/>
</dbReference>